<feature type="region of interest" description="Disordered" evidence="2">
    <location>
        <begin position="22"/>
        <end position="55"/>
    </location>
</feature>
<dbReference type="InterPro" id="IPR058627">
    <property type="entry name" value="MdtA-like_C"/>
</dbReference>
<feature type="domain" description="Multidrug resistance protein MdtA-like C-terminal permuted SH3" evidence="4">
    <location>
        <begin position="308"/>
        <end position="365"/>
    </location>
</feature>
<proteinExistence type="predicted"/>
<sequence length="372" mass="38339">MRRALSQMLFSLAALTSLAAGGPAQAGPGHDHGDAPQASTGDGPARAPDGSVFLPKPSQRQLQIRTQIVEAGDAPRSMELMGQVVMDPGAGGRVQAAQAGRIEPGPNGLPALGARVAAGQVLAYIRPASGAFDRANQAASSAELRSALELARQRVARLEQLEGSVPQKDIDAARAELKGLTERSRAVEGSLTGREALVAPVSGVIASSHAVVGQIVDVRELLFEIIDPARLRVEALAFDAAAAQAISGAAAVVGGRKIDLRPLGAGRSLRDGALPVQFAVVNSAEAPLALGMPVKVFAATRERVKGMVLPAAAVVRNPANLEIVWVHEAAERFVPTPVRAQAVDGATVVITDGLKPGQRVVVQGAALVNQVR</sequence>
<evidence type="ECO:0000313" key="5">
    <source>
        <dbReference type="EMBL" id="MFC3146938.1"/>
    </source>
</evidence>
<evidence type="ECO:0000259" key="4">
    <source>
        <dbReference type="Pfam" id="PF25967"/>
    </source>
</evidence>
<dbReference type="RefSeq" id="WP_377301553.1">
    <property type="nucleotide sequence ID" value="NZ_CP180191.1"/>
</dbReference>
<dbReference type="SUPFAM" id="SSF111369">
    <property type="entry name" value="HlyD-like secretion proteins"/>
    <property type="match status" value="1"/>
</dbReference>
<protein>
    <submittedName>
        <fullName evidence="5">Efflux RND transporter periplasmic adaptor subunit</fullName>
    </submittedName>
</protein>
<keyword evidence="1" id="KW-0813">Transport</keyword>
<name>A0ABV7H2B4_9BURK</name>
<dbReference type="Proteomes" id="UP001595556">
    <property type="component" value="Unassembled WGS sequence"/>
</dbReference>
<reference evidence="6" key="1">
    <citation type="journal article" date="2019" name="Int. J. Syst. Evol. Microbiol.">
        <title>The Global Catalogue of Microorganisms (GCM) 10K type strain sequencing project: providing services to taxonomists for standard genome sequencing and annotation.</title>
        <authorList>
            <consortium name="The Broad Institute Genomics Platform"/>
            <consortium name="The Broad Institute Genome Sequencing Center for Infectious Disease"/>
            <person name="Wu L."/>
            <person name="Ma J."/>
        </authorList>
    </citation>
    <scope>NUCLEOTIDE SEQUENCE [LARGE SCALE GENOMIC DNA]</scope>
    <source>
        <strain evidence="6">KCTC 52168</strain>
    </source>
</reference>
<keyword evidence="6" id="KW-1185">Reference proteome</keyword>
<gene>
    <name evidence="5" type="ORF">ACFOEN_04685</name>
</gene>
<keyword evidence="3" id="KW-0732">Signal</keyword>
<comment type="caution">
    <text evidence="5">The sequence shown here is derived from an EMBL/GenBank/DDBJ whole genome shotgun (WGS) entry which is preliminary data.</text>
</comment>
<evidence type="ECO:0000256" key="3">
    <source>
        <dbReference type="SAM" id="SignalP"/>
    </source>
</evidence>
<evidence type="ECO:0000256" key="1">
    <source>
        <dbReference type="ARBA" id="ARBA00022448"/>
    </source>
</evidence>
<accession>A0ABV7H2B4</accession>
<feature type="signal peptide" evidence="3">
    <location>
        <begin position="1"/>
        <end position="26"/>
    </location>
</feature>
<dbReference type="InterPro" id="IPR051909">
    <property type="entry name" value="MFP_Cation_Efflux"/>
</dbReference>
<dbReference type="PANTHER" id="PTHR30097">
    <property type="entry name" value="CATION EFFLUX SYSTEM PROTEIN CUSB"/>
    <property type="match status" value="1"/>
</dbReference>
<dbReference type="EMBL" id="JBHRTI010000003">
    <property type="protein sequence ID" value="MFC3146938.1"/>
    <property type="molecule type" value="Genomic_DNA"/>
</dbReference>
<evidence type="ECO:0000313" key="6">
    <source>
        <dbReference type="Proteomes" id="UP001595556"/>
    </source>
</evidence>
<dbReference type="PANTHER" id="PTHR30097:SF4">
    <property type="entry name" value="SLR6042 PROTEIN"/>
    <property type="match status" value="1"/>
</dbReference>
<organism evidence="5 6">
    <name type="scientific">Piscinibacterium candidicorallinum</name>
    <dbReference type="NCBI Taxonomy" id="1793872"/>
    <lineage>
        <taxon>Bacteria</taxon>
        <taxon>Pseudomonadati</taxon>
        <taxon>Pseudomonadota</taxon>
        <taxon>Betaproteobacteria</taxon>
        <taxon>Burkholderiales</taxon>
        <taxon>Piscinibacterium</taxon>
    </lineage>
</organism>
<feature type="chain" id="PRO_5046948992" evidence="3">
    <location>
        <begin position="27"/>
        <end position="372"/>
    </location>
</feature>
<dbReference type="Gene3D" id="2.40.420.20">
    <property type="match status" value="1"/>
</dbReference>
<evidence type="ECO:0000256" key="2">
    <source>
        <dbReference type="SAM" id="MobiDB-lite"/>
    </source>
</evidence>
<dbReference type="Pfam" id="PF25967">
    <property type="entry name" value="RND-MFP_C"/>
    <property type="match status" value="1"/>
</dbReference>